<dbReference type="AlphaFoldDB" id="A0A365N6Z2"/>
<accession>A0A365N6Z2</accession>
<proteinExistence type="predicted"/>
<comment type="caution">
    <text evidence="1">The sequence shown here is derived from an EMBL/GenBank/DDBJ whole genome shotgun (WGS) entry which is preliminary data.</text>
</comment>
<reference evidence="1 2" key="1">
    <citation type="submission" date="2017-12" db="EMBL/GenBank/DDBJ databases">
        <title>Genome sequence of the mycotoxigenic crop pathogen Fusarium proliferatum, strain ITEM 2341 from Date Palm.</title>
        <authorList>
            <person name="Almiman B.F."/>
            <person name="Shittu T.A."/>
            <person name="Muthumeenakshi S."/>
            <person name="Baroncelli R."/>
            <person name="Sreenivasaprasada S."/>
        </authorList>
    </citation>
    <scope>NUCLEOTIDE SEQUENCE [LARGE SCALE GENOMIC DNA]</scope>
    <source>
        <strain evidence="1 2">ITEM 2341</strain>
    </source>
</reference>
<gene>
    <name evidence="1" type="ORF">FPRO05_01220</name>
</gene>
<protein>
    <submittedName>
        <fullName evidence="1">Uncharacterized protein</fullName>
    </submittedName>
</protein>
<evidence type="ECO:0000313" key="2">
    <source>
        <dbReference type="Proteomes" id="UP000251714"/>
    </source>
</evidence>
<organism evidence="1 2">
    <name type="scientific">Gibberella intermedia</name>
    <name type="common">Bulb rot disease fungus</name>
    <name type="synonym">Fusarium proliferatum</name>
    <dbReference type="NCBI Taxonomy" id="948311"/>
    <lineage>
        <taxon>Eukaryota</taxon>
        <taxon>Fungi</taxon>
        <taxon>Dikarya</taxon>
        <taxon>Ascomycota</taxon>
        <taxon>Pezizomycotina</taxon>
        <taxon>Sordariomycetes</taxon>
        <taxon>Hypocreomycetidae</taxon>
        <taxon>Hypocreales</taxon>
        <taxon>Nectriaceae</taxon>
        <taxon>Fusarium</taxon>
        <taxon>Fusarium fujikuroi species complex</taxon>
    </lineage>
</organism>
<name>A0A365N6Z2_GIBIN</name>
<evidence type="ECO:0000313" key="1">
    <source>
        <dbReference type="EMBL" id="RBA16496.1"/>
    </source>
</evidence>
<dbReference type="Proteomes" id="UP000251714">
    <property type="component" value="Unassembled WGS sequence"/>
</dbReference>
<sequence>MDLHHSLLRKRSKSFHTTCQDTAQFAHPVHAETDPLDIDRPGHVTQDSTTMLASTGATAANSGILHHEENDLSPEERRVEVYTRSIMPAPNTKDAATNDLFPYRMSFFHDEHLHRYVIGSEEGTNQPAFA</sequence>
<dbReference type="EMBL" id="PKMI01000017">
    <property type="protein sequence ID" value="RBA16496.1"/>
    <property type="molecule type" value="Genomic_DNA"/>
</dbReference>